<name>A0ABZ2RJM5_ECTME</name>
<dbReference type="SMART" id="SM00283">
    <property type="entry name" value="MA"/>
    <property type="match status" value="1"/>
</dbReference>
<keyword evidence="13" id="KW-1185">Reference proteome</keyword>
<evidence type="ECO:0000259" key="11">
    <source>
        <dbReference type="PROSITE" id="PS50885"/>
    </source>
</evidence>
<keyword evidence="2" id="KW-0145">Chemotaxis</keyword>
<dbReference type="CDD" id="cd11386">
    <property type="entry name" value="MCP_signal"/>
    <property type="match status" value="1"/>
</dbReference>
<dbReference type="SUPFAM" id="SSF58104">
    <property type="entry name" value="Methyl-accepting chemotaxis protein (MCP) signaling domain"/>
    <property type="match status" value="1"/>
</dbReference>
<evidence type="ECO:0000256" key="5">
    <source>
        <dbReference type="ARBA" id="ARBA00023136"/>
    </source>
</evidence>
<dbReference type="PROSITE" id="PS50111">
    <property type="entry name" value="CHEMOTAXIS_TRANSDUC_2"/>
    <property type="match status" value="1"/>
</dbReference>
<dbReference type="PANTHER" id="PTHR32089">
    <property type="entry name" value="METHYL-ACCEPTING CHEMOTAXIS PROTEIN MCPB"/>
    <property type="match status" value="1"/>
</dbReference>
<dbReference type="Pfam" id="PF00015">
    <property type="entry name" value="MCPsignal"/>
    <property type="match status" value="1"/>
</dbReference>
<dbReference type="Proteomes" id="UP001476583">
    <property type="component" value="Chromosome"/>
</dbReference>
<keyword evidence="6 8" id="KW-0807">Transducer</keyword>
<feature type="domain" description="HAMP" evidence="11">
    <location>
        <begin position="337"/>
        <end position="389"/>
    </location>
</feature>
<evidence type="ECO:0000256" key="3">
    <source>
        <dbReference type="ARBA" id="ARBA00022692"/>
    </source>
</evidence>
<comment type="subcellular location">
    <subcellularLocation>
        <location evidence="1">Membrane</location>
    </subcellularLocation>
</comment>
<accession>A0ABZ2RJM5</accession>
<dbReference type="InterPro" id="IPR004089">
    <property type="entry name" value="MCPsignal_dom"/>
</dbReference>
<evidence type="ECO:0000259" key="10">
    <source>
        <dbReference type="PROSITE" id="PS50111"/>
    </source>
</evidence>
<evidence type="ECO:0000256" key="7">
    <source>
        <dbReference type="ARBA" id="ARBA00029447"/>
    </source>
</evidence>
<sequence>MHFFTPVLALMNRARYAHKFMLIFALFMLPYCGLSISKLADLNAVLEQSRLEMQGLQAIEKYLPVYHHAYELSGLHVVSYARNKDDVSKMLNEHSQTFTQNAKALNEQLHDPIFENLLSPTEDPGLEVDKKKLGTQGLSAQMIAHGRYLYTFSGNISEIAAATKLSQDSDPRIYRNVNLLLTQLMPLYEVMNNTRTFSAYLSAYGYLESTTRPTIVNQLPALELYANRTASKGNPDAINLMTEAAKQAAEAYKRNVVDVYTKSGYFDLEGQERWKTRYDDALPQVDMLNQAKDILLSETSSLLQARINENLRALVFWAVTLGLVVLLLVYLFIGFYLSVRQAIRDITTATRRMAEGDLMQSLRTQARDELGDLANDFNEMQSRVSQLIREVATFSESTRSKAQNVSDISSTSQNSIQQQARELELIATSMSELVSNVQEVSRNSHVTAEKANMAGDKCREGRTQVGHAVQRINQLFSEMDDSIRAITSVELESQEIAKAVDLIKSVAEQTNLLALNAAIEAARAGEQGRGFAVVADEVRSLAIRSHQLTGEIDQTIERLRVQVSDAVKTIRGSHHSAAQSVEQINLTASIFEQITGSMDQIIDHNIQIASAAEQQATVVQGVEQNTLEIKKLSDSNAIEAQSTVNISDELAGMTRDLHKLIAAFKV</sequence>
<feature type="transmembrane region" description="Helical" evidence="9">
    <location>
        <begin position="314"/>
        <end position="337"/>
    </location>
</feature>
<evidence type="ECO:0000313" key="12">
    <source>
        <dbReference type="EMBL" id="WXL26767.1"/>
    </source>
</evidence>
<evidence type="ECO:0000256" key="9">
    <source>
        <dbReference type="SAM" id="Phobius"/>
    </source>
</evidence>
<evidence type="ECO:0000256" key="2">
    <source>
        <dbReference type="ARBA" id="ARBA00022500"/>
    </source>
</evidence>
<dbReference type="PROSITE" id="PS50885">
    <property type="entry name" value="HAMP"/>
    <property type="match status" value="1"/>
</dbReference>
<dbReference type="Pfam" id="PF00672">
    <property type="entry name" value="HAMP"/>
    <property type="match status" value="1"/>
</dbReference>
<dbReference type="Gene3D" id="1.10.287.950">
    <property type="entry name" value="Methyl-accepting chemotaxis protein"/>
    <property type="match status" value="1"/>
</dbReference>
<dbReference type="SMART" id="SM00304">
    <property type="entry name" value="HAMP"/>
    <property type="match status" value="1"/>
</dbReference>
<organism evidence="12 13">
    <name type="scientific">Ectopseudomonas mendocina</name>
    <name type="common">Pseudomonas mendocina</name>
    <dbReference type="NCBI Taxonomy" id="300"/>
    <lineage>
        <taxon>Bacteria</taxon>
        <taxon>Pseudomonadati</taxon>
        <taxon>Pseudomonadota</taxon>
        <taxon>Gammaproteobacteria</taxon>
        <taxon>Pseudomonadales</taxon>
        <taxon>Pseudomonadaceae</taxon>
        <taxon>Ectopseudomonas</taxon>
    </lineage>
</organism>
<evidence type="ECO:0000313" key="13">
    <source>
        <dbReference type="Proteomes" id="UP001476583"/>
    </source>
</evidence>
<gene>
    <name evidence="12" type="ORF">WG219_04605</name>
</gene>
<keyword evidence="4 9" id="KW-1133">Transmembrane helix</keyword>
<evidence type="ECO:0000256" key="6">
    <source>
        <dbReference type="ARBA" id="ARBA00023224"/>
    </source>
</evidence>
<evidence type="ECO:0000256" key="1">
    <source>
        <dbReference type="ARBA" id="ARBA00004370"/>
    </source>
</evidence>
<evidence type="ECO:0000256" key="8">
    <source>
        <dbReference type="PROSITE-ProRule" id="PRU00284"/>
    </source>
</evidence>
<keyword evidence="3 9" id="KW-0812">Transmembrane</keyword>
<dbReference type="PANTHER" id="PTHR32089:SF120">
    <property type="entry name" value="METHYL-ACCEPTING CHEMOTAXIS PROTEIN TLPQ"/>
    <property type="match status" value="1"/>
</dbReference>
<comment type="similarity">
    <text evidence="7">Belongs to the methyl-accepting chemotaxis (MCP) protein family.</text>
</comment>
<dbReference type="CDD" id="cd06225">
    <property type="entry name" value="HAMP"/>
    <property type="match status" value="1"/>
</dbReference>
<keyword evidence="5 9" id="KW-0472">Membrane</keyword>
<feature type="transmembrane region" description="Helical" evidence="9">
    <location>
        <begin position="20"/>
        <end position="40"/>
    </location>
</feature>
<protein>
    <submittedName>
        <fullName evidence="12">Methyl-accepting chemotaxis protein</fullName>
    </submittedName>
</protein>
<feature type="domain" description="Methyl-accepting transducer" evidence="10">
    <location>
        <begin position="394"/>
        <end position="630"/>
    </location>
</feature>
<dbReference type="EMBL" id="CP148074">
    <property type="protein sequence ID" value="WXL26767.1"/>
    <property type="molecule type" value="Genomic_DNA"/>
</dbReference>
<reference evidence="12 13" key="1">
    <citation type="submission" date="2024-03" db="EMBL/GenBank/DDBJ databases">
        <title>Complete genome of BD2.</title>
        <authorList>
            <person name="Cao G."/>
        </authorList>
    </citation>
    <scope>NUCLEOTIDE SEQUENCE [LARGE SCALE GENOMIC DNA]</scope>
    <source>
        <strain evidence="12 13">BD2</strain>
    </source>
</reference>
<evidence type="ECO:0000256" key="4">
    <source>
        <dbReference type="ARBA" id="ARBA00022989"/>
    </source>
</evidence>
<dbReference type="InterPro" id="IPR003660">
    <property type="entry name" value="HAMP_dom"/>
</dbReference>
<proteinExistence type="inferred from homology"/>